<dbReference type="Proteomes" id="UP000239471">
    <property type="component" value="Unassembled WGS sequence"/>
</dbReference>
<dbReference type="Gene3D" id="3.40.50.300">
    <property type="entry name" value="P-loop containing nucleotide triphosphate hydrolases"/>
    <property type="match status" value="2"/>
</dbReference>
<evidence type="ECO:0000313" key="17">
    <source>
        <dbReference type="EMBL" id="PRR84046.1"/>
    </source>
</evidence>
<dbReference type="PANTHER" id="PTHR47963:SF5">
    <property type="entry name" value="DEAD-BOX ATP-DEPENDENT RNA HELICASE CSHA"/>
    <property type="match status" value="1"/>
</dbReference>
<keyword evidence="18" id="KW-1185">Reference proteome</keyword>
<dbReference type="SUPFAM" id="SSF52540">
    <property type="entry name" value="P-loop containing nucleoside triphosphate hydrolases"/>
    <property type="match status" value="1"/>
</dbReference>
<keyword evidence="3 12" id="KW-0547">Nucleotide-binding</keyword>
<dbReference type="CDD" id="cd00268">
    <property type="entry name" value="DEADc"/>
    <property type="match status" value="1"/>
</dbReference>
<dbReference type="InterPro" id="IPR050547">
    <property type="entry name" value="DEAD_box_RNA_helicases"/>
</dbReference>
<dbReference type="SMART" id="SM00490">
    <property type="entry name" value="HELICc"/>
    <property type="match status" value="1"/>
</dbReference>
<name>A0A2T0BJG8_9CLOT</name>
<evidence type="ECO:0000256" key="3">
    <source>
        <dbReference type="ARBA" id="ARBA00022741"/>
    </source>
</evidence>
<dbReference type="CDD" id="cd18787">
    <property type="entry name" value="SF2_C_DEAD"/>
    <property type="match status" value="1"/>
</dbReference>
<dbReference type="InterPro" id="IPR001650">
    <property type="entry name" value="Helicase_C-like"/>
</dbReference>
<dbReference type="GO" id="GO:0005829">
    <property type="term" value="C:cytosol"/>
    <property type="evidence" value="ECO:0007669"/>
    <property type="project" value="TreeGrafter"/>
</dbReference>
<evidence type="ECO:0000256" key="4">
    <source>
        <dbReference type="ARBA" id="ARBA00022801"/>
    </source>
</evidence>
<dbReference type="InterPro" id="IPR014001">
    <property type="entry name" value="Helicase_ATP-bd"/>
</dbReference>
<proteinExistence type="inferred from homology"/>
<evidence type="ECO:0000256" key="12">
    <source>
        <dbReference type="RuleBase" id="RU000492"/>
    </source>
</evidence>
<sequence length="570" mass="64791">MEKITFKDLNLKPEILRAIEDLGFEYPSQIQAEAIPLAIEGHDLIAQAQTGTGKTAAFGCSLLNNLVKTGNVGAIVLAPTRELAIQVYEDLNKLSKYEKITVLPFYGGDSIQKQLRELKRGVDVVVGTPGRILDLIRRKALLLGNAQFLVLDEADEMLNMGFIEDIEEVIKQLPKERQTMLFSATMPPQIQKLAKRYMKPDPKIVAIKKVSMTVSTITQGFFEVNQRNKFEALCRVLDYDTPNAAIIFCRTKKGVDELVEGLQARNYVAEGMHGDMSQLHRMRTLKRFKEGSLSFLIATDVAARGIDVEGITHVINYDITQDVESYVHRVGRTGRANRKGTAYSFITPREQSMLRQIRNVTKGIITKMPIPTVEQILESKFTSKTDEIEKVLIEGDFSKYTKLADEICVNYAPVDVVAAMMKMQFDKEMSFNYTHDQMESPAPTRDFRDNRDSRDRDSRSSRDRFSRDSRDRDNRDRDARDSRDRDKDNIDDVRLFFSIGKRDDLTTKNLVDYITEKANIEGHKVTKIDILESFSFVTVSNDVSDAVLDNCSGNKINNRRVNVEVATKRR</sequence>
<dbReference type="PANTHER" id="PTHR47963">
    <property type="entry name" value="DEAD-BOX ATP-DEPENDENT RNA HELICASE 47, MITOCHONDRIAL"/>
    <property type="match status" value="1"/>
</dbReference>
<feature type="region of interest" description="Disordered" evidence="13">
    <location>
        <begin position="434"/>
        <end position="485"/>
    </location>
</feature>
<gene>
    <name evidence="17" type="primary">cshA_1</name>
    <name evidence="17" type="ORF">CLVI_03440</name>
</gene>
<dbReference type="GO" id="GO:0003724">
    <property type="term" value="F:RNA helicase activity"/>
    <property type="evidence" value="ECO:0007669"/>
    <property type="project" value="UniProtKB-EC"/>
</dbReference>
<dbReference type="AlphaFoldDB" id="A0A2T0BJG8"/>
<dbReference type="InterPro" id="IPR014014">
    <property type="entry name" value="RNA_helicase_DEAD_Q_motif"/>
</dbReference>
<evidence type="ECO:0000256" key="5">
    <source>
        <dbReference type="ARBA" id="ARBA00022806"/>
    </source>
</evidence>
<dbReference type="PROSITE" id="PS00039">
    <property type="entry name" value="DEAD_ATP_HELICASE"/>
    <property type="match status" value="1"/>
</dbReference>
<keyword evidence="2" id="KW-0963">Cytoplasm</keyword>
<dbReference type="InterPro" id="IPR012677">
    <property type="entry name" value="Nucleotide-bd_a/b_plait_sf"/>
</dbReference>
<evidence type="ECO:0000256" key="2">
    <source>
        <dbReference type="ARBA" id="ARBA00022490"/>
    </source>
</evidence>
<dbReference type="InterPro" id="IPR027417">
    <property type="entry name" value="P-loop_NTPase"/>
</dbReference>
<dbReference type="FunFam" id="3.40.50.300:FF:000108">
    <property type="entry name" value="ATP-dependent RNA helicase RhlE"/>
    <property type="match status" value="1"/>
</dbReference>
<evidence type="ECO:0000313" key="18">
    <source>
        <dbReference type="Proteomes" id="UP000239471"/>
    </source>
</evidence>
<evidence type="ECO:0000256" key="11">
    <source>
        <dbReference type="PROSITE-ProRule" id="PRU00552"/>
    </source>
</evidence>
<dbReference type="InterPro" id="IPR011545">
    <property type="entry name" value="DEAD/DEAH_box_helicase_dom"/>
</dbReference>
<organism evidence="17 18">
    <name type="scientific">Clostridium vincentii</name>
    <dbReference type="NCBI Taxonomy" id="52704"/>
    <lineage>
        <taxon>Bacteria</taxon>
        <taxon>Bacillati</taxon>
        <taxon>Bacillota</taxon>
        <taxon>Clostridia</taxon>
        <taxon>Eubacteriales</taxon>
        <taxon>Clostridiaceae</taxon>
        <taxon>Clostridium</taxon>
    </lineage>
</organism>
<dbReference type="CDD" id="cd12252">
    <property type="entry name" value="RRM_DbpA"/>
    <property type="match status" value="1"/>
</dbReference>
<comment type="similarity">
    <text evidence="8 12">Belongs to the DEAD box helicase family.</text>
</comment>
<comment type="caution">
    <text evidence="17">The sequence shown here is derived from an EMBL/GenBank/DDBJ whole genome shotgun (WGS) entry which is preliminary data.</text>
</comment>
<evidence type="ECO:0000256" key="13">
    <source>
        <dbReference type="SAM" id="MobiDB-lite"/>
    </source>
</evidence>
<dbReference type="GO" id="GO:0033592">
    <property type="term" value="F:RNA strand annealing activity"/>
    <property type="evidence" value="ECO:0007669"/>
    <property type="project" value="TreeGrafter"/>
</dbReference>
<protein>
    <recommendedName>
        <fullName evidence="10">ATP-dependent RNA helicase CshA</fullName>
        <ecNumber evidence="1">3.6.4.13</ecNumber>
    </recommendedName>
</protein>
<evidence type="ECO:0000256" key="7">
    <source>
        <dbReference type="ARBA" id="ARBA00023016"/>
    </source>
</evidence>
<comment type="catalytic activity">
    <reaction evidence="9">
        <text>ATP + H2O = ADP + phosphate + H(+)</text>
        <dbReference type="Rhea" id="RHEA:13065"/>
        <dbReference type="ChEBI" id="CHEBI:15377"/>
        <dbReference type="ChEBI" id="CHEBI:15378"/>
        <dbReference type="ChEBI" id="CHEBI:30616"/>
        <dbReference type="ChEBI" id="CHEBI:43474"/>
        <dbReference type="ChEBI" id="CHEBI:456216"/>
        <dbReference type="EC" id="3.6.4.13"/>
    </reaction>
</comment>
<dbReference type="PROSITE" id="PS51192">
    <property type="entry name" value="HELICASE_ATP_BIND_1"/>
    <property type="match status" value="1"/>
</dbReference>
<feature type="domain" description="Helicase ATP-binding" evidence="14">
    <location>
        <begin position="35"/>
        <end position="204"/>
    </location>
</feature>
<dbReference type="GO" id="GO:0005524">
    <property type="term" value="F:ATP binding"/>
    <property type="evidence" value="ECO:0007669"/>
    <property type="project" value="UniProtKB-KW"/>
</dbReference>
<dbReference type="InterPro" id="IPR057325">
    <property type="entry name" value="DeaD_dimer"/>
</dbReference>
<dbReference type="SMART" id="SM00487">
    <property type="entry name" value="DEXDc"/>
    <property type="match status" value="1"/>
</dbReference>
<dbReference type="EMBL" id="PVXQ01000003">
    <property type="protein sequence ID" value="PRR84046.1"/>
    <property type="molecule type" value="Genomic_DNA"/>
</dbReference>
<dbReference type="GO" id="GO:0009409">
    <property type="term" value="P:response to cold"/>
    <property type="evidence" value="ECO:0007669"/>
    <property type="project" value="TreeGrafter"/>
</dbReference>
<dbReference type="InterPro" id="IPR044742">
    <property type="entry name" value="DEAD/DEAH_RhlB"/>
</dbReference>
<keyword evidence="7" id="KW-0346">Stress response</keyword>
<evidence type="ECO:0000256" key="10">
    <source>
        <dbReference type="ARBA" id="ARBA00067932"/>
    </source>
</evidence>
<dbReference type="PROSITE" id="PS51194">
    <property type="entry name" value="HELICASE_CTER"/>
    <property type="match status" value="1"/>
</dbReference>
<reference evidence="17 18" key="1">
    <citation type="submission" date="2018-03" db="EMBL/GenBank/DDBJ databases">
        <title>Genome sequence of Clostridium vincentii DSM 10228.</title>
        <authorList>
            <person name="Poehlein A."/>
            <person name="Daniel R."/>
        </authorList>
    </citation>
    <scope>NUCLEOTIDE SEQUENCE [LARGE SCALE GENOMIC DNA]</scope>
    <source>
        <strain evidence="17 18">DSM 10228</strain>
    </source>
</reference>
<dbReference type="Pfam" id="PF03880">
    <property type="entry name" value="DbpA"/>
    <property type="match status" value="1"/>
</dbReference>
<dbReference type="Pfam" id="PF00271">
    <property type="entry name" value="Helicase_C"/>
    <property type="match status" value="1"/>
</dbReference>
<evidence type="ECO:0000259" key="15">
    <source>
        <dbReference type="PROSITE" id="PS51194"/>
    </source>
</evidence>
<dbReference type="GO" id="GO:0016887">
    <property type="term" value="F:ATP hydrolysis activity"/>
    <property type="evidence" value="ECO:0007669"/>
    <property type="project" value="RHEA"/>
</dbReference>
<evidence type="ECO:0000256" key="8">
    <source>
        <dbReference type="ARBA" id="ARBA00038437"/>
    </source>
</evidence>
<feature type="short sequence motif" description="Q motif" evidence="11">
    <location>
        <begin position="4"/>
        <end position="32"/>
    </location>
</feature>
<keyword evidence="4 12" id="KW-0378">Hydrolase</keyword>
<dbReference type="InterPro" id="IPR005580">
    <property type="entry name" value="DbpA/CsdA_RNA-bd_dom"/>
</dbReference>
<dbReference type="Gene3D" id="3.30.70.330">
    <property type="match status" value="1"/>
</dbReference>
<keyword evidence="6 12" id="KW-0067">ATP-binding</keyword>
<dbReference type="GO" id="GO:0005840">
    <property type="term" value="C:ribosome"/>
    <property type="evidence" value="ECO:0007669"/>
    <property type="project" value="TreeGrafter"/>
</dbReference>
<accession>A0A2T0BJG8</accession>
<dbReference type="Pfam" id="PF25399">
    <property type="entry name" value="DeaD_dimer"/>
    <property type="match status" value="1"/>
</dbReference>
<keyword evidence="5 12" id="KW-0347">Helicase</keyword>
<dbReference type="EC" id="3.6.4.13" evidence="1"/>
<dbReference type="InterPro" id="IPR000629">
    <property type="entry name" value="RNA-helicase_DEAD-box_CS"/>
</dbReference>
<evidence type="ECO:0000256" key="9">
    <source>
        <dbReference type="ARBA" id="ARBA00047984"/>
    </source>
</evidence>
<dbReference type="RefSeq" id="WP_242980518.1">
    <property type="nucleotide sequence ID" value="NZ_PVXQ01000003.1"/>
</dbReference>
<dbReference type="PROSITE" id="PS51195">
    <property type="entry name" value="Q_MOTIF"/>
    <property type="match status" value="1"/>
</dbReference>
<evidence type="ECO:0000256" key="6">
    <source>
        <dbReference type="ARBA" id="ARBA00022840"/>
    </source>
</evidence>
<feature type="domain" description="Helicase C-terminal" evidence="15">
    <location>
        <begin position="216"/>
        <end position="378"/>
    </location>
</feature>
<feature type="domain" description="DEAD-box RNA helicase Q" evidence="16">
    <location>
        <begin position="4"/>
        <end position="32"/>
    </location>
</feature>
<feature type="compositionally biased region" description="Basic and acidic residues" evidence="13">
    <location>
        <begin position="445"/>
        <end position="485"/>
    </location>
</feature>
<evidence type="ECO:0000259" key="16">
    <source>
        <dbReference type="PROSITE" id="PS51195"/>
    </source>
</evidence>
<evidence type="ECO:0000256" key="1">
    <source>
        <dbReference type="ARBA" id="ARBA00012552"/>
    </source>
</evidence>
<evidence type="ECO:0000259" key="14">
    <source>
        <dbReference type="PROSITE" id="PS51192"/>
    </source>
</evidence>
<dbReference type="Pfam" id="PF00270">
    <property type="entry name" value="DEAD"/>
    <property type="match status" value="1"/>
</dbReference>